<dbReference type="Proteomes" id="UP000324233">
    <property type="component" value="Chromosome"/>
</dbReference>
<dbReference type="InterPro" id="IPR030489">
    <property type="entry name" value="TR_Rrf2-type_CS"/>
</dbReference>
<dbReference type="OrthoDB" id="9800519at2"/>
<dbReference type="EMBL" id="CP042997">
    <property type="protein sequence ID" value="QEH34255.1"/>
    <property type="molecule type" value="Genomic_DNA"/>
</dbReference>
<dbReference type="GO" id="GO:0003700">
    <property type="term" value="F:DNA-binding transcription factor activity"/>
    <property type="evidence" value="ECO:0007669"/>
    <property type="project" value="TreeGrafter"/>
</dbReference>
<protein>
    <submittedName>
        <fullName evidence="1">Transcriptional repressor NsrR</fullName>
    </submittedName>
</protein>
<dbReference type="PROSITE" id="PS51197">
    <property type="entry name" value="HTH_RRF2_2"/>
    <property type="match status" value="1"/>
</dbReference>
<accession>A0A5B9W2J4</accession>
<dbReference type="GO" id="GO:0005829">
    <property type="term" value="C:cytosol"/>
    <property type="evidence" value="ECO:0007669"/>
    <property type="project" value="TreeGrafter"/>
</dbReference>
<gene>
    <name evidence="1" type="ORF">OJF2_27900</name>
</gene>
<dbReference type="PANTHER" id="PTHR33221">
    <property type="entry name" value="WINGED HELIX-TURN-HELIX TRANSCRIPTIONAL REGULATOR, RRF2 FAMILY"/>
    <property type="match status" value="1"/>
</dbReference>
<dbReference type="InterPro" id="IPR036390">
    <property type="entry name" value="WH_DNA-bd_sf"/>
</dbReference>
<dbReference type="Gene3D" id="1.10.10.10">
    <property type="entry name" value="Winged helix-like DNA-binding domain superfamily/Winged helix DNA-binding domain"/>
    <property type="match status" value="1"/>
</dbReference>
<dbReference type="NCBIfam" id="TIGR00738">
    <property type="entry name" value="rrf2_super"/>
    <property type="match status" value="1"/>
</dbReference>
<dbReference type="InterPro" id="IPR036388">
    <property type="entry name" value="WH-like_DNA-bd_sf"/>
</dbReference>
<evidence type="ECO:0000313" key="2">
    <source>
        <dbReference type="Proteomes" id="UP000324233"/>
    </source>
</evidence>
<sequence length="159" mass="16884">MISQTAEYALRAVVLLGNSAGEPLTTQQIARASRVPGGYLSKVLQSLGRAGLVEARRGLHGGYVLTKGLDELSVYDVVNSVDPLQRIHRCPLRLASHAGKLCPLHQRLDDAVAMLEEYFKQTTIGSLLKHASPDSPPPLCEVATLVGEMAPAGPAPSGH</sequence>
<dbReference type="PANTHER" id="PTHR33221:SF13">
    <property type="entry name" value="TRANSCRIPTIONAL REGULATOR-RELATED"/>
    <property type="match status" value="1"/>
</dbReference>
<dbReference type="KEGG" id="agv:OJF2_27900"/>
<dbReference type="SUPFAM" id="SSF46785">
    <property type="entry name" value="Winged helix' DNA-binding domain"/>
    <property type="match status" value="1"/>
</dbReference>
<dbReference type="AlphaFoldDB" id="A0A5B9W2J4"/>
<evidence type="ECO:0000313" key="1">
    <source>
        <dbReference type="EMBL" id="QEH34255.1"/>
    </source>
</evidence>
<dbReference type="Pfam" id="PF02082">
    <property type="entry name" value="Rrf2"/>
    <property type="match status" value="1"/>
</dbReference>
<dbReference type="RefSeq" id="WP_148594205.1">
    <property type="nucleotide sequence ID" value="NZ_CP042997.1"/>
</dbReference>
<dbReference type="PROSITE" id="PS01332">
    <property type="entry name" value="HTH_RRF2_1"/>
    <property type="match status" value="1"/>
</dbReference>
<organism evidence="1 2">
    <name type="scientific">Aquisphaera giovannonii</name>
    <dbReference type="NCBI Taxonomy" id="406548"/>
    <lineage>
        <taxon>Bacteria</taxon>
        <taxon>Pseudomonadati</taxon>
        <taxon>Planctomycetota</taxon>
        <taxon>Planctomycetia</taxon>
        <taxon>Isosphaerales</taxon>
        <taxon>Isosphaeraceae</taxon>
        <taxon>Aquisphaera</taxon>
    </lineage>
</organism>
<reference evidence="1 2" key="1">
    <citation type="submission" date="2019-08" db="EMBL/GenBank/DDBJ databases">
        <title>Deep-cultivation of Planctomycetes and their phenomic and genomic characterization uncovers novel biology.</title>
        <authorList>
            <person name="Wiegand S."/>
            <person name="Jogler M."/>
            <person name="Boedeker C."/>
            <person name="Pinto D."/>
            <person name="Vollmers J."/>
            <person name="Rivas-Marin E."/>
            <person name="Kohn T."/>
            <person name="Peeters S.H."/>
            <person name="Heuer A."/>
            <person name="Rast P."/>
            <person name="Oberbeckmann S."/>
            <person name="Bunk B."/>
            <person name="Jeske O."/>
            <person name="Meyerdierks A."/>
            <person name="Storesund J.E."/>
            <person name="Kallscheuer N."/>
            <person name="Luecker S."/>
            <person name="Lage O.M."/>
            <person name="Pohl T."/>
            <person name="Merkel B.J."/>
            <person name="Hornburger P."/>
            <person name="Mueller R.-W."/>
            <person name="Bruemmer F."/>
            <person name="Labrenz M."/>
            <person name="Spormann A.M."/>
            <person name="Op den Camp H."/>
            <person name="Overmann J."/>
            <person name="Amann R."/>
            <person name="Jetten M.S.M."/>
            <person name="Mascher T."/>
            <person name="Medema M.H."/>
            <person name="Devos D.P."/>
            <person name="Kaster A.-K."/>
            <person name="Ovreas L."/>
            <person name="Rohde M."/>
            <person name="Galperin M.Y."/>
            <person name="Jogler C."/>
        </authorList>
    </citation>
    <scope>NUCLEOTIDE SEQUENCE [LARGE SCALE GENOMIC DNA]</scope>
    <source>
        <strain evidence="1 2">OJF2</strain>
    </source>
</reference>
<keyword evidence="2" id="KW-1185">Reference proteome</keyword>
<name>A0A5B9W2J4_9BACT</name>
<dbReference type="InterPro" id="IPR000944">
    <property type="entry name" value="Tscrpt_reg_Rrf2"/>
</dbReference>
<proteinExistence type="predicted"/>